<name>A0ABW4DPB1_9LACO</name>
<keyword evidence="1" id="KW-0812">Transmembrane</keyword>
<dbReference type="EMBL" id="JBHTOF010000103">
    <property type="protein sequence ID" value="MFD1466462.1"/>
    <property type="molecule type" value="Genomic_DNA"/>
</dbReference>
<gene>
    <name evidence="2" type="ORF">ACFQ4L_10355</name>
</gene>
<evidence type="ECO:0000256" key="1">
    <source>
        <dbReference type="SAM" id="Phobius"/>
    </source>
</evidence>
<evidence type="ECO:0000313" key="2">
    <source>
        <dbReference type="EMBL" id="MFD1466462.1"/>
    </source>
</evidence>
<evidence type="ECO:0000313" key="3">
    <source>
        <dbReference type="Proteomes" id="UP001597244"/>
    </source>
</evidence>
<dbReference type="Proteomes" id="UP001597244">
    <property type="component" value="Unassembled WGS sequence"/>
</dbReference>
<comment type="caution">
    <text evidence="2">The sequence shown here is derived from an EMBL/GenBank/DDBJ whole genome shotgun (WGS) entry which is preliminary data.</text>
</comment>
<protein>
    <submittedName>
        <fullName evidence="2">Uncharacterized protein</fullName>
    </submittedName>
</protein>
<feature type="transmembrane region" description="Helical" evidence="1">
    <location>
        <begin position="6"/>
        <end position="26"/>
    </location>
</feature>
<sequence>MHLFLGFTIAEWGGIIAIIAAIYGVAVRPINEHLSRLSDSIDQLNQSSRLEHKEFDRRLDIHDQRLVKHGAELDFLYELNHLKRKRDDEYED</sequence>
<keyword evidence="1" id="KW-0472">Membrane</keyword>
<proteinExistence type="predicted"/>
<accession>A0ABW4DPB1</accession>
<dbReference type="RefSeq" id="WP_125577439.1">
    <property type="nucleotide sequence ID" value="NZ_JBHTOF010000103.1"/>
</dbReference>
<reference evidence="3" key="1">
    <citation type="journal article" date="2019" name="Int. J. Syst. Evol. Microbiol.">
        <title>The Global Catalogue of Microorganisms (GCM) 10K type strain sequencing project: providing services to taxonomists for standard genome sequencing and annotation.</title>
        <authorList>
            <consortium name="The Broad Institute Genomics Platform"/>
            <consortium name="The Broad Institute Genome Sequencing Center for Infectious Disease"/>
            <person name="Wu L."/>
            <person name="Ma J."/>
        </authorList>
    </citation>
    <scope>NUCLEOTIDE SEQUENCE [LARGE SCALE GENOMIC DNA]</scope>
    <source>
        <strain evidence="3">CCM 8951</strain>
    </source>
</reference>
<organism evidence="2 3">
    <name type="scientific">Lapidilactobacillus mulanensis</name>
    <dbReference type="NCBI Taxonomy" id="2485999"/>
    <lineage>
        <taxon>Bacteria</taxon>
        <taxon>Bacillati</taxon>
        <taxon>Bacillota</taxon>
        <taxon>Bacilli</taxon>
        <taxon>Lactobacillales</taxon>
        <taxon>Lactobacillaceae</taxon>
        <taxon>Lapidilactobacillus</taxon>
    </lineage>
</organism>
<keyword evidence="1" id="KW-1133">Transmembrane helix</keyword>
<keyword evidence="3" id="KW-1185">Reference proteome</keyword>